<reference evidence="10" key="2">
    <citation type="submission" date="2012-11" db="EMBL/GenBank/DDBJ databases">
        <authorList>
            <person name="Kuo A."/>
            <person name="Curtis B.A."/>
            <person name="Tanifuji G."/>
            <person name="Burki F."/>
            <person name="Gruber A."/>
            <person name="Irimia M."/>
            <person name="Maruyama S."/>
            <person name="Arias M.C."/>
            <person name="Ball S.G."/>
            <person name="Gile G.H."/>
            <person name="Hirakawa Y."/>
            <person name="Hopkins J.F."/>
            <person name="Rensing S.A."/>
            <person name="Schmutz J."/>
            <person name="Symeonidi A."/>
            <person name="Elias M."/>
            <person name="Eveleigh R.J."/>
            <person name="Herman E.K."/>
            <person name="Klute M.J."/>
            <person name="Nakayama T."/>
            <person name="Obornik M."/>
            <person name="Reyes-Prieto A."/>
            <person name="Armbrust E.V."/>
            <person name="Aves S.J."/>
            <person name="Beiko R.G."/>
            <person name="Coutinho P."/>
            <person name="Dacks J.B."/>
            <person name="Durnford D.G."/>
            <person name="Fast N.M."/>
            <person name="Green B.R."/>
            <person name="Grisdale C."/>
            <person name="Hempe F."/>
            <person name="Henrissat B."/>
            <person name="Hoppner M.P."/>
            <person name="Ishida K.-I."/>
            <person name="Kim E."/>
            <person name="Koreny L."/>
            <person name="Kroth P.G."/>
            <person name="Liu Y."/>
            <person name="Malik S.-B."/>
            <person name="Maier U.G."/>
            <person name="McRose D."/>
            <person name="Mock T."/>
            <person name="Neilson J.A."/>
            <person name="Onodera N.T."/>
            <person name="Poole A.M."/>
            <person name="Pritham E.J."/>
            <person name="Richards T.A."/>
            <person name="Rocap G."/>
            <person name="Roy S.W."/>
            <person name="Sarai C."/>
            <person name="Schaack S."/>
            <person name="Shirato S."/>
            <person name="Slamovits C.H."/>
            <person name="Spencer D.F."/>
            <person name="Suzuki S."/>
            <person name="Worden A.Z."/>
            <person name="Zauner S."/>
            <person name="Barry K."/>
            <person name="Bell C."/>
            <person name="Bharti A.K."/>
            <person name="Crow J.A."/>
            <person name="Grimwood J."/>
            <person name="Kramer R."/>
            <person name="Lindquist E."/>
            <person name="Lucas S."/>
            <person name="Salamov A."/>
            <person name="McFadden G.I."/>
            <person name="Lane C.E."/>
            <person name="Keeling P.J."/>
            <person name="Gray M.W."/>
            <person name="Grigoriev I.V."/>
            <person name="Archibald J.M."/>
        </authorList>
    </citation>
    <scope>NUCLEOTIDE SEQUENCE</scope>
    <source>
        <strain evidence="10">CCMP2712</strain>
    </source>
</reference>
<dbReference type="InterPro" id="IPR007527">
    <property type="entry name" value="Znf_SWIM"/>
</dbReference>
<dbReference type="EnsemblProtists" id="EKX50917">
    <property type="protein sequence ID" value="EKX50917"/>
    <property type="gene ID" value="GUITHDRAFT_135000"/>
</dbReference>
<dbReference type="PaxDb" id="55529-EKX50917"/>
<dbReference type="InterPro" id="IPR006564">
    <property type="entry name" value="Znf_PMZ"/>
</dbReference>
<feature type="region of interest" description="Disordered" evidence="5">
    <location>
        <begin position="803"/>
        <end position="922"/>
    </location>
</feature>
<dbReference type="PROSITE" id="PS50966">
    <property type="entry name" value="ZF_SWIM"/>
    <property type="match status" value="1"/>
</dbReference>
<keyword evidence="2 4" id="KW-0863">Zinc-finger</keyword>
<evidence type="ECO:0000256" key="2">
    <source>
        <dbReference type="ARBA" id="ARBA00022771"/>
    </source>
</evidence>
<dbReference type="GO" id="GO:0003676">
    <property type="term" value="F:nucleic acid binding"/>
    <property type="evidence" value="ECO:0007669"/>
    <property type="project" value="InterPro"/>
</dbReference>
<protein>
    <recommendedName>
        <fullName evidence="11">SWIM-type domain-containing protein</fullName>
    </recommendedName>
</protein>
<dbReference type="RefSeq" id="XP_005837897.1">
    <property type="nucleotide sequence ID" value="XM_005837840.1"/>
</dbReference>
<feature type="region of interest" description="Disordered" evidence="5">
    <location>
        <begin position="59"/>
        <end position="92"/>
    </location>
</feature>
<feature type="domain" description="CCHC-type" evidence="6">
    <location>
        <begin position="855"/>
        <end position="868"/>
    </location>
</feature>
<dbReference type="SMART" id="SM00575">
    <property type="entry name" value="ZnF_PMZ"/>
    <property type="match status" value="1"/>
</dbReference>
<evidence type="ECO:0000259" key="6">
    <source>
        <dbReference type="PROSITE" id="PS50158"/>
    </source>
</evidence>
<accession>L1JR53</accession>
<dbReference type="OrthoDB" id="1727094at2759"/>
<dbReference type="PANTHER" id="PTHR31973:SF187">
    <property type="entry name" value="MUTATOR TRANSPOSASE MUDRA PROTEIN"/>
    <property type="match status" value="1"/>
</dbReference>
<feature type="compositionally biased region" description="Basic and acidic residues" evidence="5">
    <location>
        <begin position="888"/>
        <end position="899"/>
    </location>
</feature>
<dbReference type="SUPFAM" id="SSF57756">
    <property type="entry name" value="Retrovirus zinc finger-like domains"/>
    <property type="match status" value="1"/>
</dbReference>
<dbReference type="KEGG" id="gtt:GUITHDRAFT_135000"/>
<evidence type="ECO:0000313" key="10">
    <source>
        <dbReference type="Proteomes" id="UP000011087"/>
    </source>
</evidence>
<feature type="compositionally biased region" description="Basic and acidic residues" evidence="5">
    <location>
        <begin position="811"/>
        <end position="833"/>
    </location>
</feature>
<feature type="domain" description="SWIM-type" evidence="7">
    <location>
        <begin position="716"/>
        <end position="748"/>
    </location>
</feature>
<dbReference type="Pfam" id="PF04434">
    <property type="entry name" value="SWIM"/>
    <property type="match status" value="1"/>
</dbReference>
<keyword evidence="10" id="KW-1185">Reference proteome</keyword>
<proteinExistence type="predicted"/>
<organism evidence="8">
    <name type="scientific">Guillardia theta (strain CCMP2712)</name>
    <name type="common">Cryptophyte</name>
    <dbReference type="NCBI Taxonomy" id="905079"/>
    <lineage>
        <taxon>Eukaryota</taxon>
        <taxon>Cryptophyceae</taxon>
        <taxon>Pyrenomonadales</taxon>
        <taxon>Geminigeraceae</taxon>
        <taxon>Guillardia</taxon>
    </lineage>
</organism>
<gene>
    <name evidence="8" type="ORF">GUITHDRAFT_135000</name>
</gene>
<name>L1JR53_GUITC</name>
<feature type="compositionally biased region" description="Low complexity" evidence="5">
    <location>
        <begin position="83"/>
        <end position="92"/>
    </location>
</feature>
<evidence type="ECO:0000313" key="9">
    <source>
        <dbReference type="EnsemblProtists" id="EKX50917"/>
    </source>
</evidence>
<evidence type="ECO:0000256" key="4">
    <source>
        <dbReference type="PROSITE-ProRule" id="PRU00047"/>
    </source>
</evidence>
<sequence>MPRLYVMVNLLRKHLHVSEQTPVVELIKEGYTICNWSYSPDEGIGDPVTKLYKAIVPSSERRKYEESGEASGDPQPPDAGHGPATASPSSSAAAAAAAAAKASPAAQAASSLSSPLPAPSSLASSVAHPPHQSPLSAQHVPRESPGSIDEDTSTSASKRARSDPNRIDLTRVSTAKEAEEVANSSSHTLDHSSFFVDRRWKTRPECTDYIKKINILHGARQVSCNSENKMHGKRGYFMKCTSPGCRYELRVKKKQSSDPSKSYFWICEEDSVMSHEPILCASKAKATVSFLLKNGSFRSWIQAAAADGANGARVTAKELQDKLQLELGVQATIPVIYGARKCLESGTWMEYESSFNLLPAWLSAYCKCNRGSFYICNPPLGEGGAEGPPMLEQCMLANGTVLQIVKQCGLRVLRQRFSRFKHRWFSGKALVVDGYLPDGSILPIAAAIFPGWHAREETVDAETAANASFVWEELKKSDMGEWLLPSAGSLTVMTDLDSASLPAIKQSLPHANVIYCCRLLLSNVNAFCRKKARAQLQTISNDEKQSAEILFWKAQAADNLQDFFSKMDAIGEANRTAKDYLDKANFAQAKSHIPREEDEQCSIRAVRTYGINFQHPEQSEPPRPNEVLPKDVSPMRFFQELAEQWLEAMNKLHASYLQLTQKLPDGSDHVFISESLTHEYTRHYNQHLRMNVPQRASSEQMVLVRAMGENGMLESFSVNFREKYCSCSFWQLTSRPCAHAMAASRKLGIAAGDNRLMITSLYDKVWLASNFTEAPALKDLFFGYIPDTKDVLPLAQGYRPPPVDHFVLGESHGKSSEQERRPRPPAKQAREQLMDGDEVDPSAQDSSQGSKKKICRSCGQAGHNARTCDGTGKLREGTRRRKQSVKKNVSEPEQSRSQDADGEDVQRSSPAAHEAGPVTQEP</sequence>
<feature type="compositionally biased region" description="Low complexity" evidence="5">
    <location>
        <begin position="110"/>
        <end position="130"/>
    </location>
</feature>
<dbReference type="AlphaFoldDB" id="L1JR53"/>
<evidence type="ECO:0000313" key="8">
    <source>
        <dbReference type="EMBL" id="EKX50917.1"/>
    </source>
</evidence>
<evidence type="ECO:0008006" key="11">
    <source>
        <dbReference type="Google" id="ProtNLM"/>
    </source>
</evidence>
<evidence type="ECO:0000259" key="7">
    <source>
        <dbReference type="PROSITE" id="PS50966"/>
    </source>
</evidence>
<dbReference type="InterPro" id="IPR001878">
    <property type="entry name" value="Znf_CCHC"/>
</dbReference>
<dbReference type="InterPro" id="IPR036875">
    <property type="entry name" value="Znf_CCHC_sf"/>
</dbReference>
<evidence type="ECO:0000256" key="5">
    <source>
        <dbReference type="SAM" id="MobiDB-lite"/>
    </source>
</evidence>
<feature type="compositionally biased region" description="Basic and acidic residues" evidence="5">
    <location>
        <begin position="160"/>
        <end position="172"/>
    </location>
</feature>
<feature type="region of interest" description="Disordered" evidence="5">
    <location>
        <begin position="110"/>
        <end position="172"/>
    </location>
</feature>
<evidence type="ECO:0000256" key="1">
    <source>
        <dbReference type="ARBA" id="ARBA00022723"/>
    </source>
</evidence>
<reference evidence="8 10" key="1">
    <citation type="journal article" date="2012" name="Nature">
        <title>Algal genomes reveal evolutionary mosaicism and the fate of nucleomorphs.</title>
        <authorList>
            <consortium name="DOE Joint Genome Institute"/>
            <person name="Curtis B.A."/>
            <person name="Tanifuji G."/>
            <person name="Burki F."/>
            <person name="Gruber A."/>
            <person name="Irimia M."/>
            <person name="Maruyama S."/>
            <person name="Arias M.C."/>
            <person name="Ball S.G."/>
            <person name="Gile G.H."/>
            <person name="Hirakawa Y."/>
            <person name="Hopkins J.F."/>
            <person name="Kuo A."/>
            <person name="Rensing S.A."/>
            <person name="Schmutz J."/>
            <person name="Symeonidi A."/>
            <person name="Elias M."/>
            <person name="Eveleigh R.J."/>
            <person name="Herman E.K."/>
            <person name="Klute M.J."/>
            <person name="Nakayama T."/>
            <person name="Obornik M."/>
            <person name="Reyes-Prieto A."/>
            <person name="Armbrust E.V."/>
            <person name="Aves S.J."/>
            <person name="Beiko R.G."/>
            <person name="Coutinho P."/>
            <person name="Dacks J.B."/>
            <person name="Durnford D.G."/>
            <person name="Fast N.M."/>
            <person name="Green B.R."/>
            <person name="Grisdale C.J."/>
            <person name="Hempel F."/>
            <person name="Henrissat B."/>
            <person name="Hoppner M.P."/>
            <person name="Ishida K."/>
            <person name="Kim E."/>
            <person name="Koreny L."/>
            <person name="Kroth P.G."/>
            <person name="Liu Y."/>
            <person name="Malik S.B."/>
            <person name="Maier U.G."/>
            <person name="McRose D."/>
            <person name="Mock T."/>
            <person name="Neilson J.A."/>
            <person name="Onodera N.T."/>
            <person name="Poole A.M."/>
            <person name="Pritham E.J."/>
            <person name="Richards T.A."/>
            <person name="Rocap G."/>
            <person name="Roy S.W."/>
            <person name="Sarai C."/>
            <person name="Schaack S."/>
            <person name="Shirato S."/>
            <person name="Slamovits C.H."/>
            <person name="Spencer D.F."/>
            <person name="Suzuki S."/>
            <person name="Worden A.Z."/>
            <person name="Zauner S."/>
            <person name="Barry K."/>
            <person name="Bell C."/>
            <person name="Bharti A.K."/>
            <person name="Crow J.A."/>
            <person name="Grimwood J."/>
            <person name="Kramer R."/>
            <person name="Lindquist E."/>
            <person name="Lucas S."/>
            <person name="Salamov A."/>
            <person name="McFadden G.I."/>
            <person name="Lane C.E."/>
            <person name="Keeling P.J."/>
            <person name="Gray M.W."/>
            <person name="Grigoriev I.V."/>
            <person name="Archibald J.M."/>
        </authorList>
    </citation>
    <scope>NUCLEOTIDE SEQUENCE</scope>
    <source>
        <strain evidence="8 10">CCMP2712</strain>
    </source>
</reference>
<dbReference type="PANTHER" id="PTHR31973">
    <property type="entry name" value="POLYPROTEIN, PUTATIVE-RELATED"/>
    <property type="match status" value="1"/>
</dbReference>
<dbReference type="GO" id="GO:0008270">
    <property type="term" value="F:zinc ion binding"/>
    <property type="evidence" value="ECO:0007669"/>
    <property type="project" value="UniProtKB-KW"/>
</dbReference>
<dbReference type="PROSITE" id="PS50158">
    <property type="entry name" value="ZF_CCHC"/>
    <property type="match status" value="1"/>
</dbReference>
<dbReference type="HOGENOM" id="CLU_316535_0_0_1"/>
<keyword evidence="3" id="KW-0862">Zinc</keyword>
<dbReference type="Proteomes" id="UP000011087">
    <property type="component" value="Unassembled WGS sequence"/>
</dbReference>
<dbReference type="GeneID" id="17307595"/>
<reference evidence="9" key="3">
    <citation type="submission" date="2015-06" db="UniProtKB">
        <authorList>
            <consortium name="EnsemblProtists"/>
        </authorList>
    </citation>
    <scope>IDENTIFICATION</scope>
</reference>
<dbReference type="EMBL" id="JH992977">
    <property type="protein sequence ID" value="EKX50917.1"/>
    <property type="molecule type" value="Genomic_DNA"/>
</dbReference>
<evidence type="ECO:0000256" key="3">
    <source>
        <dbReference type="ARBA" id="ARBA00022833"/>
    </source>
</evidence>
<keyword evidence="1" id="KW-0479">Metal-binding</keyword>